<organism evidence="2 3">
    <name type="scientific">Perca flavescens</name>
    <name type="common">American yellow perch</name>
    <name type="synonym">Morone flavescens</name>
    <dbReference type="NCBI Taxonomy" id="8167"/>
    <lineage>
        <taxon>Eukaryota</taxon>
        <taxon>Metazoa</taxon>
        <taxon>Chordata</taxon>
        <taxon>Craniata</taxon>
        <taxon>Vertebrata</taxon>
        <taxon>Euteleostomi</taxon>
        <taxon>Actinopterygii</taxon>
        <taxon>Neopterygii</taxon>
        <taxon>Teleostei</taxon>
        <taxon>Neoteleostei</taxon>
        <taxon>Acanthomorphata</taxon>
        <taxon>Eupercaria</taxon>
        <taxon>Perciformes</taxon>
        <taxon>Percoidei</taxon>
        <taxon>Percidae</taxon>
        <taxon>Percinae</taxon>
        <taxon>Perca</taxon>
    </lineage>
</organism>
<dbReference type="Pfam" id="PF10262">
    <property type="entry name" value="Rdx"/>
    <property type="match status" value="1"/>
</dbReference>
<reference evidence="2 3" key="1">
    <citation type="submission" date="2019-01" db="EMBL/GenBank/DDBJ databases">
        <title>A chromosome-scale genome assembly of the yellow perch, Perca flavescens.</title>
        <authorList>
            <person name="Feron R."/>
            <person name="Morvezen R."/>
            <person name="Bestin A."/>
            <person name="Haffray P."/>
            <person name="Klopp C."/>
            <person name="Zahm M."/>
            <person name="Cabau C."/>
            <person name="Roques C."/>
            <person name="Donnadieu C."/>
            <person name="Bouchez O."/>
            <person name="Christie M."/>
            <person name="Larson W."/>
            <person name="Guiguen Y."/>
        </authorList>
    </citation>
    <scope>NUCLEOTIDE SEQUENCE [LARGE SCALE GENOMIC DNA]</scope>
    <source>
        <strain evidence="2">YP-PL-M2</strain>
        <tissue evidence="2">Blood</tissue>
    </source>
</reference>
<evidence type="ECO:0000313" key="2">
    <source>
        <dbReference type="EMBL" id="TDH17259.1"/>
    </source>
</evidence>
<comment type="caution">
    <text evidence="2">The sequence shown here is derived from an EMBL/GenBank/DDBJ whole genome shotgun (WGS) entry which is preliminary data.</text>
</comment>
<sequence length="81" mass="8608">MNRETSDSSVGQQLLELARVVGQVPGVKVTGKTGRQGSFEVSVNDKLVYSKLKTGSFPKPDEVVELVKKNMGQGGKAGKTT</sequence>
<gene>
    <name evidence="2" type="ORF">EPR50_G00006870</name>
</gene>
<dbReference type="InterPro" id="IPR011893">
    <property type="entry name" value="Selenoprotein_Rdx-typ"/>
</dbReference>
<evidence type="ECO:0008006" key="4">
    <source>
        <dbReference type="Google" id="ProtNLM"/>
    </source>
</evidence>
<dbReference type="EMBL" id="SCKG01000001">
    <property type="protein sequence ID" value="TDH17259.1"/>
    <property type="molecule type" value="Genomic_DNA"/>
</dbReference>
<dbReference type="InterPro" id="IPR036249">
    <property type="entry name" value="Thioredoxin-like_sf"/>
</dbReference>
<proteinExistence type="predicted"/>
<dbReference type="STRING" id="8167.A0A484DP55"/>
<evidence type="ECO:0000313" key="3">
    <source>
        <dbReference type="Proteomes" id="UP000295070"/>
    </source>
</evidence>
<dbReference type="SUPFAM" id="SSF52833">
    <property type="entry name" value="Thioredoxin-like"/>
    <property type="match status" value="1"/>
</dbReference>
<dbReference type="AlphaFoldDB" id="A0A484DP55"/>
<dbReference type="Gene3D" id="3.40.30.10">
    <property type="entry name" value="Glutaredoxin"/>
    <property type="match status" value="1"/>
</dbReference>
<accession>A0A484DP55</accession>
<protein>
    <recommendedName>
        <fullName evidence="4">Selenoprotein</fullName>
    </recommendedName>
</protein>
<dbReference type="NCBIfam" id="TIGR02174">
    <property type="entry name" value="CXXU_selWTH"/>
    <property type="match status" value="1"/>
</dbReference>
<name>A0A484DP55_PERFV</name>
<keyword evidence="1" id="KW-0676">Redox-active center</keyword>
<evidence type="ECO:0000256" key="1">
    <source>
        <dbReference type="ARBA" id="ARBA00023284"/>
    </source>
</evidence>
<keyword evidence="3" id="KW-1185">Reference proteome</keyword>
<dbReference type="Proteomes" id="UP000295070">
    <property type="component" value="Chromosome 1"/>
</dbReference>